<dbReference type="RefSeq" id="XP_009052244.1">
    <property type="nucleotide sequence ID" value="XM_009053996.1"/>
</dbReference>
<dbReference type="GeneID" id="20247371"/>
<name>V4AQI8_LOTGI</name>
<evidence type="ECO:0000313" key="1">
    <source>
        <dbReference type="EMBL" id="ESO97085.1"/>
    </source>
</evidence>
<keyword evidence="2" id="KW-1185">Reference proteome</keyword>
<dbReference type="OMA" id="KMKVNVW"/>
<dbReference type="EMBL" id="KB201346">
    <property type="protein sequence ID" value="ESO97085.1"/>
    <property type="molecule type" value="Genomic_DNA"/>
</dbReference>
<accession>V4AQI8</accession>
<organism evidence="1 2">
    <name type="scientific">Lottia gigantea</name>
    <name type="common">Giant owl limpet</name>
    <dbReference type="NCBI Taxonomy" id="225164"/>
    <lineage>
        <taxon>Eukaryota</taxon>
        <taxon>Metazoa</taxon>
        <taxon>Spiralia</taxon>
        <taxon>Lophotrochozoa</taxon>
        <taxon>Mollusca</taxon>
        <taxon>Gastropoda</taxon>
        <taxon>Patellogastropoda</taxon>
        <taxon>Lottioidea</taxon>
        <taxon>Lottiidae</taxon>
        <taxon>Lottia</taxon>
    </lineage>
</organism>
<dbReference type="CTD" id="20247371"/>
<dbReference type="AlphaFoldDB" id="V4AQI8"/>
<sequence>MSRPSTASSSKDSLGIVPFGFHAKTSFDADDGLRLRRSLTYAVKERPKDNNIWRRPPPDFRYEVFDPNPPKRNTVDSMKPWNYGTIPCQREIYTREKRTLLPLILNRHHSDEKENFKLRFRIDRPFTAKKKFVREGMNVPGEYETPKPFDFRDYPSLKSLGLDEMDLAEERDPYNIKFYSQRLNVIRGLTASEAEFLSAEFPEMAPPLQRQPRYDPSLILERGTYPPRDPVFTRHRRRNRQAHSAFMERVEKDLTTKWNKEKLDKLIQEQSS</sequence>
<evidence type="ECO:0000313" key="2">
    <source>
        <dbReference type="Proteomes" id="UP000030746"/>
    </source>
</evidence>
<dbReference type="OrthoDB" id="5947521at2759"/>
<protein>
    <submittedName>
        <fullName evidence="1">Uncharacterized protein</fullName>
    </submittedName>
</protein>
<dbReference type="Proteomes" id="UP000030746">
    <property type="component" value="Unassembled WGS sequence"/>
</dbReference>
<gene>
    <name evidence="1" type="ORF">LOTGIDRAFT_226853</name>
</gene>
<dbReference type="HOGENOM" id="CLU_1002017_0_0_1"/>
<proteinExistence type="predicted"/>
<reference evidence="1 2" key="1">
    <citation type="journal article" date="2013" name="Nature">
        <title>Insights into bilaterian evolution from three spiralian genomes.</title>
        <authorList>
            <person name="Simakov O."/>
            <person name="Marletaz F."/>
            <person name="Cho S.J."/>
            <person name="Edsinger-Gonzales E."/>
            <person name="Havlak P."/>
            <person name="Hellsten U."/>
            <person name="Kuo D.H."/>
            <person name="Larsson T."/>
            <person name="Lv J."/>
            <person name="Arendt D."/>
            <person name="Savage R."/>
            <person name="Osoegawa K."/>
            <person name="de Jong P."/>
            <person name="Grimwood J."/>
            <person name="Chapman J.A."/>
            <person name="Shapiro H."/>
            <person name="Aerts A."/>
            <person name="Otillar R.P."/>
            <person name="Terry A.Y."/>
            <person name="Boore J.L."/>
            <person name="Grigoriev I.V."/>
            <person name="Lindberg D.R."/>
            <person name="Seaver E.C."/>
            <person name="Weisblat D.A."/>
            <person name="Putnam N.H."/>
            <person name="Rokhsar D.S."/>
        </authorList>
    </citation>
    <scope>NUCLEOTIDE SEQUENCE [LARGE SCALE GENOMIC DNA]</scope>
</reference>
<dbReference type="KEGG" id="lgi:LOTGIDRAFT_226853"/>